<evidence type="ECO:0000256" key="5">
    <source>
        <dbReference type="ARBA" id="ARBA00048763"/>
    </source>
</evidence>
<dbReference type="AlphaFoldDB" id="A0A0F4ZDT9"/>
<accession>A0A0F4ZDT9</accession>
<name>A0A0F4ZDT9_9PEZI</name>
<dbReference type="EMBL" id="LAEV01001222">
    <property type="protein sequence ID" value="KKA28652.1"/>
    <property type="molecule type" value="Genomic_DNA"/>
</dbReference>
<keyword evidence="9" id="KW-1185">Reference proteome</keyword>
<dbReference type="InterPro" id="IPR029063">
    <property type="entry name" value="SAM-dependent_MTases_sf"/>
</dbReference>
<comment type="similarity">
    <text evidence="2">Belongs to the methyltransferase superfamily. Trimethylguanosine synthase family.</text>
</comment>
<evidence type="ECO:0000256" key="1">
    <source>
        <dbReference type="ARBA" id="ARBA00018517"/>
    </source>
</evidence>
<comment type="catalytic activity">
    <reaction evidence="6">
        <text>a 5'-end (N(7)-methyl 5'-triphosphoguanosine)-ribonucleoside in snRNA + S-adenosyl-L-methionine = a 5'-end (N(2),N(7)-dimethyl 5'-triphosphoguanosine)-ribonucleoside in snRNA + S-adenosyl-L-homocysteine + H(+)</text>
        <dbReference type="Rhea" id="RHEA:78471"/>
        <dbReference type="Rhea" id="RHEA-COMP:19085"/>
        <dbReference type="Rhea" id="RHEA-COMP:19087"/>
        <dbReference type="ChEBI" id="CHEBI:15378"/>
        <dbReference type="ChEBI" id="CHEBI:57856"/>
        <dbReference type="ChEBI" id="CHEBI:59789"/>
        <dbReference type="ChEBI" id="CHEBI:156461"/>
        <dbReference type="ChEBI" id="CHEBI:172880"/>
    </reaction>
    <physiologicalReaction direction="left-to-right" evidence="6">
        <dbReference type="Rhea" id="RHEA:78472"/>
    </physiologicalReaction>
</comment>
<dbReference type="GO" id="GO:0005634">
    <property type="term" value="C:nucleus"/>
    <property type="evidence" value="ECO:0007669"/>
    <property type="project" value="TreeGrafter"/>
</dbReference>
<comment type="catalytic activity">
    <reaction evidence="5">
        <text>a 5'-end (N(2),N(7)-dimethyl 5'-triphosphoguanosine)-ribonucleoside in snRNA + S-adenosyl-L-methionine = a 5'-end (N(2),N(2),N(7)-trimethyl 5'-triphosphoguanosine)-ribonucleoside in snRNA + S-adenosyl-L-homocysteine + H(+)</text>
        <dbReference type="Rhea" id="RHEA:78479"/>
        <dbReference type="Rhea" id="RHEA-COMP:19087"/>
        <dbReference type="Rhea" id="RHEA-COMP:19089"/>
        <dbReference type="ChEBI" id="CHEBI:15378"/>
        <dbReference type="ChEBI" id="CHEBI:57856"/>
        <dbReference type="ChEBI" id="CHEBI:59789"/>
        <dbReference type="ChEBI" id="CHEBI:167623"/>
        <dbReference type="ChEBI" id="CHEBI:172880"/>
    </reaction>
    <physiologicalReaction direction="left-to-right" evidence="5">
        <dbReference type="Rhea" id="RHEA:78480"/>
    </physiologicalReaction>
</comment>
<dbReference type="Pfam" id="PF09445">
    <property type="entry name" value="Methyltransf_15"/>
    <property type="match status" value="1"/>
</dbReference>
<evidence type="ECO:0000256" key="4">
    <source>
        <dbReference type="ARBA" id="ARBA00048740"/>
    </source>
</evidence>
<dbReference type="Proteomes" id="UP000033483">
    <property type="component" value="Unassembled WGS sequence"/>
</dbReference>
<evidence type="ECO:0000313" key="8">
    <source>
        <dbReference type="EMBL" id="KKA28652.1"/>
    </source>
</evidence>
<dbReference type="GO" id="GO:0071164">
    <property type="term" value="F:RNA cap trimethylguanosine synthase activity"/>
    <property type="evidence" value="ECO:0007669"/>
    <property type="project" value="TreeGrafter"/>
</dbReference>
<evidence type="ECO:0000256" key="2">
    <source>
        <dbReference type="ARBA" id="ARBA00025783"/>
    </source>
</evidence>
<dbReference type="Gene3D" id="3.40.50.150">
    <property type="entry name" value="Vaccinia Virus protein VP39"/>
    <property type="match status" value="1"/>
</dbReference>
<gene>
    <name evidence="8" type="ORF">TD95_001869</name>
</gene>
<dbReference type="OrthoDB" id="194443at2759"/>
<comment type="catalytic activity">
    <reaction evidence="3">
        <text>a 5'-end (N(2),N(7)-dimethyl 5'-triphosphoguanosine)-ribonucleoside in snoRNA + S-adenosyl-L-methionine = a 5'-end (N(2),N(2),N(7)-trimethyl 5'-triphosphoguanosine)-ribonucleoside in snoRNA + S-adenosyl-L-homocysteine + H(+)</text>
        <dbReference type="Rhea" id="RHEA:78507"/>
        <dbReference type="Rhea" id="RHEA-COMP:19088"/>
        <dbReference type="Rhea" id="RHEA-COMP:19090"/>
        <dbReference type="ChEBI" id="CHEBI:15378"/>
        <dbReference type="ChEBI" id="CHEBI:57856"/>
        <dbReference type="ChEBI" id="CHEBI:59789"/>
        <dbReference type="ChEBI" id="CHEBI:167623"/>
        <dbReference type="ChEBI" id="CHEBI:172880"/>
    </reaction>
    <physiologicalReaction direction="left-to-right" evidence="3">
        <dbReference type="Rhea" id="RHEA:78508"/>
    </physiologicalReaction>
</comment>
<dbReference type="PANTHER" id="PTHR14741">
    <property type="entry name" value="S-ADENOSYLMETHIONINE-DEPENDENT METHYLTRANSFERASE RELATED"/>
    <property type="match status" value="1"/>
</dbReference>
<evidence type="ECO:0000256" key="6">
    <source>
        <dbReference type="ARBA" id="ARBA00049075"/>
    </source>
</evidence>
<evidence type="ECO:0000313" key="9">
    <source>
        <dbReference type="Proteomes" id="UP000033483"/>
    </source>
</evidence>
<evidence type="ECO:0000256" key="3">
    <source>
        <dbReference type="ARBA" id="ARBA00047418"/>
    </source>
</evidence>
<dbReference type="InterPro" id="IPR019012">
    <property type="entry name" value="RNA_cap_Gua-N2-MeTrfase"/>
</dbReference>
<protein>
    <recommendedName>
        <fullName evidence="1">Trimethylguanosine synthase</fullName>
    </recommendedName>
    <alternativeName>
        <fullName evidence="7">Cap-specific guanine-N(2) methyltransferase</fullName>
    </alternativeName>
</protein>
<evidence type="ECO:0000256" key="7">
    <source>
        <dbReference type="ARBA" id="ARBA00049790"/>
    </source>
</evidence>
<dbReference type="PANTHER" id="PTHR14741:SF32">
    <property type="entry name" value="TRIMETHYLGUANOSINE SYNTHASE"/>
    <property type="match status" value="1"/>
</dbReference>
<organism evidence="8 9">
    <name type="scientific">Thielaviopsis punctulata</name>
    <dbReference type="NCBI Taxonomy" id="72032"/>
    <lineage>
        <taxon>Eukaryota</taxon>
        <taxon>Fungi</taxon>
        <taxon>Dikarya</taxon>
        <taxon>Ascomycota</taxon>
        <taxon>Pezizomycotina</taxon>
        <taxon>Sordariomycetes</taxon>
        <taxon>Hypocreomycetidae</taxon>
        <taxon>Microascales</taxon>
        <taxon>Ceratocystidaceae</taxon>
        <taxon>Thielaviopsis</taxon>
    </lineage>
</organism>
<sequence length="190" mass="20421">MPGSDRIAADMLSYPPSKTTIIDCFGGIGGNSIAFALSGRWHTIISIERDASTLACAQRNAALYGVAHAITFVLGDSFAVLQLARTRPERLPKELRVAPGNTVLFASPPWGGPGYVDDEVFDLSGMQPYNLADLHAAYREYEHALFLPRTSDIRQIAAVVPGEEKADVIQYCIHGASKALVAYIPAAESS</sequence>
<comment type="caution">
    <text evidence="8">The sequence shown here is derived from an EMBL/GenBank/DDBJ whole genome shotgun (WGS) entry which is preliminary data.</text>
</comment>
<comment type="catalytic activity">
    <reaction evidence="4">
        <text>a 5'-end (N(7)-methyl 5'-triphosphoguanosine)-ribonucleoside in snoRNA + S-adenosyl-L-methionine = a 5'-end (N(2),N(7)-dimethyl 5'-triphosphoguanosine)-ribonucleoside in snoRNA + S-adenosyl-L-homocysteine + H(+)</text>
        <dbReference type="Rhea" id="RHEA:78475"/>
        <dbReference type="Rhea" id="RHEA-COMP:19086"/>
        <dbReference type="Rhea" id="RHEA-COMP:19088"/>
        <dbReference type="ChEBI" id="CHEBI:15378"/>
        <dbReference type="ChEBI" id="CHEBI:57856"/>
        <dbReference type="ChEBI" id="CHEBI:59789"/>
        <dbReference type="ChEBI" id="CHEBI:156461"/>
        <dbReference type="ChEBI" id="CHEBI:172880"/>
    </reaction>
    <physiologicalReaction direction="left-to-right" evidence="4">
        <dbReference type="Rhea" id="RHEA:78476"/>
    </physiologicalReaction>
</comment>
<reference evidence="8 9" key="1">
    <citation type="submission" date="2015-03" db="EMBL/GenBank/DDBJ databases">
        <authorList>
            <person name="Radwan O."/>
            <person name="Al-Naeli F.A."/>
            <person name="Rendon G.A."/>
            <person name="Fields C."/>
        </authorList>
    </citation>
    <scope>NUCLEOTIDE SEQUENCE [LARGE SCALE GENOMIC DNA]</scope>
    <source>
        <strain evidence="8">CR-DP1</strain>
    </source>
</reference>
<dbReference type="SUPFAM" id="SSF53335">
    <property type="entry name" value="S-adenosyl-L-methionine-dependent methyltransferases"/>
    <property type="match status" value="1"/>
</dbReference>
<proteinExistence type="inferred from homology"/>
<dbReference type="CDD" id="cd02440">
    <property type="entry name" value="AdoMet_MTases"/>
    <property type="match status" value="1"/>
</dbReference>